<dbReference type="EMBL" id="CAJPDR010000464">
    <property type="protein sequence ID" value="CAF9937268.1"/>
    <property type="molecule type" value="Genomic_DNA"/>
</dbReference>
<dbReference type="FunFam" id="1.10.287.370:FF:000002">
    <property type="entry name" value="Prefoldin subunit 2"/>
    <property type="match status" value="1"/>
</dbReference>
<evidence type="ECO:0000256" key="3">
    <source>
        <dbReference type="SAM" id="Coils"/>
    </source>
</evidence>
<dbReference type="SUPFAM" id="SSF46579">
    <property type="entry name" value="Prefoldin"/>
    <property type="match status" value="1"/>
</dbReference>
<dbReference type="InterPro" id="IPR009053">
    <property type="entry name" value="Prefoldin"/>
</dbReference>
<feature type="coiled-coil region" evidence="3">
    <location>
        <begin position="82"/>
        <end position="109"/>
    </location>
</feature>
<dbReference type="CDD" id="cd23163">
    <property type="entry name" value="Prefoldin_2"/>
    <property type="match status" value="1"/>
</dbReference>
<protein>
    <recommendedName>
        <fullName evidence="6">Prefoldin subunit 2</fullName>
    </recommendedName>
</protein>
<dbReference type="GO" id="GO:0016272">
    <property type="term" value="C:prefoldin complex"/>
    <property type="evidence" value="ECO:0007669"/>
    <property type="project" value="InterPro"/>
</dbReference>
<dbReference type="Proteomes" id="UP000664203">
    <property type="component" value="Unassembled WGS sequence"/>
</dbReference>
<keyword evidence="2" id="KW-0143">Chaperone</keyword>
<feature type="coiled-coil region" evidence="3">
    <location>
        <begin position="11"/>
        <end position="38"/>
    </location>
</feature>
<keyword evidence="5" id="KW-1185">Reference proteome</keyword>
<evidence type="ECO:0000313" key="5">
    <source>
        <dbReference type="Proteomes" id="UP000664203"/>
    </source>
</evidence>
<dbReference type="GO" id="GO:0006457">
    <property type="term" value="P:protein folding"/>
    <property type="evidence" value="ECO:0007669"/>
    <property type="project" value="InterPro"/>
</dbReference>
<organism evidence="4 5">
    <name type="scientific">Alectoria fallacina</name>
    <dbReference type="NCBI Taxonomy" id="1903189"/>
    <lineage>
        <taxon>Eukaryota</taxon>
        <taxon>Fungi</taxon>
        <taxon>Dikarya</taxon>
        <taxon>Ascomycota</taxon>
        <taxon>Pezizomycotina</taxon>
        <taxon>Lecanoromycetes</taxon>
        <taxon>OSLEUM clade</taxon>
        <taxon>Lecanoromycetidae</taxon>
        <taxon>Lecanorales</taxon>
        <taxon>Lecanorineae</taxon>
        <taxon>Parmeliaceae</taxon>
        <taxon>Alectoria</taxon>
    </lineage>
</organism>
<dbReference type="OrthoDB" id="29646at2759"/>
<evidence type="ECO:0000256" key="2">
    <source>
        <dbReference type="ARBA" id="ARBA00023186"/>
    </source>
</evidence>
<sequence>MAQPQITVKKQQELQQQYTNYKNNLQQLAQKIGDIEQDTEEHKLVLETLTPLPPDRKCFRMVNGVLVEKTVKDVTPALQINSEGLKKVLEELVKQYKRQQDDMEKWKVGFLSLSIATLPMSIPYSYSSRTSYDAATLGPIIWTC</sequence>
<evidence type="ECO:0008006" key="6">
    <source>
        <dbReference type="Google" id="ProtNLM"/>
    </source>
</evidence>
<accession>A0A8H3IXR6</accession>
<dbReference type="InterPro" id="IPR002777">
    <property type="entry name" value="PFD_beta-like"/>
</dbReference>
<dbReference type="GO" id="GO:0051082">
    <property type="term" value="F:unfolded protein binding"/>
    <property type="evidence" value="ECO:0007669"/>
    <property type="project" value="InterPro"/>
</dbReference>
<dbReference type="Gene3D" id="1.10.287.370">
    <property type="match status" value="1"/>
</dbReference>
<reference evidence="4" key="1">
    <citation type="submission" date="2021-03" db="EMBL/GenBank/DDBJ databases">
        <authorList>
            <person name="Tagirdzhanova G."/>
        </authorList>
    </citation>
    <scope>NUCLEOTIDE SEQUENCE</scope>
</reference>
<dbReference type="InterPro" id="IPR027235">
    <property type="entry name" value="PFD2"/>
</dbReference>
<dbReference type="Pfam" id="PF01920">
    <property type="entry name" value="Prefoldin_2"/>
    <property type="match status" value="1"/>
</dbReference>
<dbReference type="PANTHER" id="PTHR13303">
    <property type="entry name" value="PREFOLDIN SUBUNIT 2"/>
    <property type="match status" value="1"/>
</dbReference>
<evidence type="ECO:0000313" key="4">
    <source>
        <dbReference type="EMBL" id="CAF9937268.1"/>
    </source>
</evidence>
<proteinExistence type="inferred from homology"/>
<evidence type="ECO:0000256" key="1">
    <source>
        <dbReference type="ARBA" id="ARBA00008045"/>
    </source>
</evidence>
<comment type="similarity">
    <text evidence="1">Belongs to the prefoldin subunit beta family.</text>
</comment>
<keyword evidence="3" id="KW-0175">Coiled coil</keyword>
<dbReference type="AlphaFoldDB" id="A0A8H3IXR6"/>
<gene>
    <name evidence="4" type="ORF">ALECFALPRED_007159</name>
</gene>
<comment type="caution">
    <text evidence="4">The sequence shown here is derived from an EMBL/GenBank/DDBJ whole genome shotgun (WGS) entry which is preliminary data.</text>
</comment>
<name>A0A8H3IXR6_9LECA</name>